<keyword evidence="1" id="KW-0472">Membrane</keyword>
<gene>
    <name evidence="2" type="ORF">CK498_22565</name>
</gene>
<evidence type="ECO:0000313" key="3">
    <source>
        <dbReference type="Proteomes" id="UP000217771"/>
    </source>
</evidence>
<dbReference type="EMBL" id="NSKB01000011">
    <property type="protein sequence ID" value="PAU74334.1"/>
    <property type="molecule type" value="Genomic_DNA"/>
</dbReference>
<accession>A0A2A2EPB2</accession>
<dbReference type="OrthoDB" id="5296662at2"/>
<keyword evidence="1" id="KW-1133">Transmembrane helix</keyword>
<dbReference type="Pfam" id="PF07963">
    <property type="entry name" value="N_methyl"/>
    <property type="match status" value="1"/>
</dbReference>
<keyword evidence="1" id="KW-0812">Transmembrane</keyword>
<comment type="caution">
    <text evidence="2">The sequence shown here is derived from an EMBL/GenBank/DDBJ whole genome shotgun (WGS) entry which is preliminary data.</text>
</comment>
<dbReference type="PROSITE" id="PS00409">
    <property type="entry name" value="PROKAR_NTER_METHYL"/>
    <property type="match status" value="1"/>
</dbReference>
<evidence type="ECO:0000313" key="2">
    <source>
        <dbReference type="EMBL" id="PAU74334.1"/>
    </source>
</evidence>
<feature type="transmembrane region" description="Helical" evidence="1">
    <location>
        <begin position="12"/>
        <end position="31"/>
    </location>
</feature>
<reference evidence="2 3" key="1">
    <citation type="submission" date="2017-08" db="EMBL/GenBank/DDBJ databases">
        <title>Halomonas alkalisoli sp. nov., isolated from saline alkaline soil.</title>
        <authorList>
            <person name="Wang D."/>
            <person name="Zhang G."/>
        </authorList>
    </citation>
    <scope>NUCLEOTIDE SEQUENCE [LARGE SCALE GENOMIC DNA]</scope>
    <source>
        <strain evidence="2 3">WRN001</strain>
    </source>
</reference>
<dbReference type="RefSeq" id="WP_095623120.1">
    <property type="nucleotide sequence ID" value="NZ_NSKB01000011.1"/>
</dbReference>
<dbReference type="NCBIfam" id="TIGR02532">
    <property type="entry name" value="IV_pilin_GFxxxE"/>
    <property type="match status" value="1"/>
</dbReference>
<evidence type="ECO:0008006" key="4">
    <source>
        <dbReference type="Google" id="ProtNLM"/>
    </source>
</evidence>
<dbReference type="AlphaFoldDB" id="A0A2A2EPB2"/>
<dbReference type="InterPro" id="IPR012902">
    <property type="entry name" value="N_methyl_site"/>
</dbReference>
<protein>
    <recommendedName>
        <fullName evidence="4">Prepilin-type N-terminal cleavage/methylation domain-containing protein</fullName>
    </recommendedName>
</protein>
<organism evidence="2 3">
    <name type="scientific">Halomonas salipaludis</name>
    <dbReference type="NCBI Taxonomy" id="2032625"/>
    <lineage>
        <taxon>Bacteria</taxon>
        <taxon>Pseudomonadati</taxon>
        <taxon>Pseudomonadota</taxon>
        <taxon>Gammaproteobacteria</taxon>
        <taxon>Oceanospirillales</taxon>
        <taxon>Halomonadaceae</taxon>
        <taxon>Halomonas</taxon>
    </lineage>
</organism>
<dbReference type="Proteomes" id="UP000217771">
    <property type="component" value="Unassembled WGS sequence"/>
</dbReference>
<name>A0A2A2EPB2_9GAMM</name>
<sequence>MKRNGGFSLVELMVAMVIGLVIILGAGRLFLTVFQTNRQVETLSEKQAAVNFSVEILLRDIRRADPASINWNGEMLTLIVPNRGDLVSCPGSGDVHKAYRISSTEVGPKLGRALEMGQRCGDSVQAGDFDQVVAGFEDNDVAFIIDDNLRDRGVLVVKLSLISTADGAPDSVEFHAVNRTAAVTNE</sequence>
<keyword evidence="3" id="KW-1185">Reference proteome</keyword>
<evidence type="ECO:0000256" key="1">
    <source>
        <dbReference type="SAM" id="Phobius"/>
    </source>
</evidence>
<proteinExistence type="predicted"/>